<dbReference type="Proteomes" id="UP000034076">
    <property type="component" value="Unassembled WGS sequence"/>
</dbReference>
<dbReference type="GO" id="GO:0000156">
    <property type="term" value="F:phosphorelay response regulator activity"/>
    <property type="evidence" value="ECO:0007669"/>
    <property type="project" value="TreeGrafter"/>
</dbReference>
<feature type="domain" description="Response regulatory" evidence="4">
    <location>
        <begin position="1"/>
        <end position="99"/>
    </location>
</feature>
<sequence>MIRDNRFQIEMLSFNEMISSQYFERHPADLLLVDLCTNPETGVELIRELRLNSVRTEVIAYVARNDCDTLRAVMRLGVVDCLVDPFDTSRFEQAIARFLHRVQLVEQRGTLTQEKVDWLLKGAECEVPELPKGLQKKTLNSIRAVFNSQPDACFSCDDIVGTVNLSRITVQRYLSYLRQNNELIENTNYQTGGRPCSIYRYNPGLLFA</sequence>
<evidence type="ECO:0000259" key="4">
    <source>
        <dbReference type="PROSITE" id="PS50110"/>
    </source>
</evidence>
<keyword evidence="6" id="KW-1185">Reference proteome</keyword>
<reference evidence="5 6" key="1">
    <citation type="submission" date="2015-04" db="EMBL/GenBank/DDBJ databases">
        <title>Draft genome sequence of bacteremic isolate Catabacter hongkongensis type strain HKU16T.</title>
        <authorList>
            <person name="Lau S.K."/>
            <person name="Teng J.L."/>
            <person name="Huang Y."/>
            <person name="Curreem S.O."/>
            <person name="Tsui S.K."/>
            <person name="Woo P.C."/>
        </authorList>
    </citation>
    <scope>NUCLEOTIDE SEQUENCE [LARGE SCALE GENOMIC DNA]</scope>
    <source>
        <strain evidence="5 6">HKU16</strain>
    </source>
</reference>
<evidence type="ECO:0000256" key="1">
    <source>
        <dbReference type="ARBA" id="ARBA00018672"/>
    </source>
</evidence>
<gene>
    <name evidence="5" type="ORF">CHK_3205</name>
</gene>
<organism evidence="5 6">
    <name type="scientific">Christensenella hongkongensis</name>
    <dbReference type="NCBI Taxonomy" id="270498"/>
    <lineage>
        <taxon>Bacteria</taxon>
        <taxon>Bacillati</taxon>
        <taxon>Bacillota</taxon>
        <taxon>Clostridia</taxon>
        <taxon>Christensenellales</taxon>
        <taxon>Christensenellaceae</taxon>
        <taxon>Christensenella</taxon>
    </lineage>
</organism>
<protein>
    <recommendedName>
        <fullName evidence="1">Stage 0 sporulation protein A homolog</fullName>
    </recommendedName>
</protein>
<dbReference type="AlphaFoldDB" id="A0A0M2NAS9"/>
<comment type="caution">
    <text evidence="5">The sequence shown here is derived from an EMBL/GenBank/DDBJ whole genome shotgun (WGS) entry which is preliminary data.</text>
</comment>
<proteinExistence type="predicted"/>
<evidence type="ECO:0000313" key="5">
    <source>
        <dbReference type="EMBL" id="KKI49353.1"/>
    </source>
</evidence>
<dbReference type="PANTHER" id="PTHR45526:SF1">
    <property type="entry name" value="TRANSCRIPTIONAL REGULATORY PROTEIN DCUR-RELATED"/>
    <property type="match status" value="1"/>
</dbReference>
<dbReference type="InterPro" id="IPR011006">
    <property type="entry name" value="CheY-like_superfamily"/>
</dbReference>
<evidence type="ECO:0000313" key="6">
    <source>
        <dbReference type="Proteomes" id="UP000034076"/>
    </source>
</evidence>
<dbReference type="InterPro" id="IPR001789">
    <property type="entry name" value="Sig_transdc_resp-reg_receiver"/>
</dbReference>
<evidence type="ECO:0000256" key="2">
    <source>
        <dbReference type="ARBA" id="ARBA00024867"/>
    </source>
</evidence>
<dbReference type="SUPFAM" id="SSF52172">
    <property type="entry name" value="CheY-like"/>
    <property type="match status" value="1"/>
</dbReference>
<comment type="function">
    <text evidence="2">May play the central regulatory role in sporulation. It may be an element of the effector pathway responsible for the activation of sporulation genes in response to nutritional stress. Spo0A may act in concert with spo0H (a sigma factor) to control the expression of some genes that are critical to the sporulation process.</text>
</comment>
<dbReference type="PANTHER" id="PTHR45526">
    <property type="entry name" value="TRANSCRIPTIONAL REGULATORY PROTEIN DPIA"/>
    <property type="match status" value="1"/>
</dbReference>
<feature type="modified residue" description="4-aspartylphosphate" evidence="3">
    <location>
        <position position="34"/>
    </location>
</feature>
<dbReference type="EMBL" id="LAYJ01000134">
    <property type="protein sequence ID" value="KKI49353.1"/>
    <property type="molecule type" value="Genomic_DNA"/>
</dbReference>
<dbReference type="STRING" id="270498.CHK_3205"/>
<accession>A0A0M2NAS9</accession>
<evidence type="ECO:0000256" key="3">
    <source>
        <dbReference type="PROSITE-ProRule" id="PRU00169"/>
    </source>
</evidence>
<dbReference type="Pfam" id="PF00072">
    <property type="entry name" value="Response_reg"/>
    <property type="match status" value="1"/>
</dbReference>
<keyword evidence="3" id="KW-0597">Phosphoprotein</keyword>
<dbReference type="Gene3D" id="3.40.50.2300">
    <property type="match status" value="1"/>
</dbReference>
<dbReference type="PROSITE" id="PS50110">
    <property type="entry name" value="RESPONSE_REGULATORY"/>
    <property type="match status" value="1"/>
</dbReference>
<dbReference type="InterPro" id="IPR051271">
    <property type="entry name" value="2C-system_Tx_regulators"/>
</dbReference>
<name>A0A0M2NAS9_9FIRM</name>